<proteinExistence type="predicted"/>
<sequence length="115" mass="12082">MELDQPGGPGGERVDLLVEAAANPFVNPNVVTDLSDLATGPDLAPSTGWPVPRWPPNTEVGQLVLEIDFLLRLGWTGRRRRLAEAADAPLLGAGGRCPRPGRHPRVGGGCTGRTG</sequence>
<dbReference type="AlphaFoldDB" id="A0A936TEX9"/>
<name>A0A936TEX9_9ACTN</name>
<organism evidence="2 3">
    <name type="scientific">Candidatus Neomicrothrix subdominans</name>
    <dbReference type="NCBI Taxonomy" id="2954438"/>
    <lineage>
        <taxon>Bacteria</taxon>
        <taxon>Bacillati</taxon>
        <taxon>Actinomycetota</taxon>
        <taxon>Acidimicrobiia</taxon>
        <taxon>Acidimicrobiales</taxon>
        <taxon>Microthrixaceae</taxon>
        <taxon>Candidatus Neomicrothrix</taxon>
    </lineage>
</organism>
<gene>
    <name evidence="2" type="ORF">IPN02_10180</name>
</gene>
<dbReference type="Proteomes" id="UP000727993">
    <property type="component" value="Unassembled WGS sequence"/>
</dbReference>
<evidence type="ECO:0000313" key="2">
    <source>
        <dbReference type="EMBL" id="MBK9297179.1"/>
    </source>
</evidence>
<evidence type="ECO:0000313" key="3">
    <source>
        <dbReference type="Proteomes" id="UP000727993"/>
    </source>
</evidence>
<protein>
    <submittedName>
        <fullName evidence="2">Uncharacterized protein</fullName>
    </submittedName>
</protein>
<feature type="region of interest" description="Disordered" evidence="1">
    <location>
        <begin position="90"/>
        <end position="115"/>
    </location>
</feature>
<comment type="caution">
    <text evidence="2">The sequence shown here is derived from an EMBL/GenBank/DDBJ whole genome shotgun (WGS) entry which is preliminary data.</text>
</comment>
<evidence type="ECO:0000256" key="1">
    <source>
        <dbReference type="SAM" id="MobiDB-lite"/>
    </source>
</evidence>
<dbReference type="EMBL" id="JADJZA010000006">
    <property type="protein sequence ID" value="MBK9297179.1"/>
    <property type="molecule type" value="Genomic_DNA"/>
</dbReference>
<reference evidence="2 3" key="1">
    <citation type="submission" date="2020-10" db="EMBL/GenBank/DDBJ databases">
        <title>Connecting structure to function with the recovery of over 1000 high-quality activated sludge metagenome-assembled genomes encoding full-length rRNA genes using long-read sequencing.</title>
        <authorList>
            <person name="Singleton C.M."/>
            <person name="Petriglieri F."/>
            <person name="Kristensen J.M."/>
            <person name="Kirkegaard R.H."/>
            <person name="Michaelsen T.Y."/>
            <person name="Andersen M.H."/>
            <person name="Karst S.M."/>
            <person name="Dueholm M.S."/>
            <person name="Nielsen P.H."/>
            <person name="Albertsen M."/>
        </authorList>
    </citation>
    <scope>NUCLEOTIDE SEQUENCE [LARGE SCALE GENOMIC DNA]</scope>
    <source>
        <strain evidence="2">Lyne_18-Q3-R50-59_MAXAC.006</strain>
    </source>
</reference>
<feature type="compositionally biased region" description="Gly residues" evidence="1">
    <location>
        <begin position="106"/>
        <end position="115"/>
    </location>
</feature>
<accession>A0A936TEX9</accession>